<reference evidence="1" key="1">
    <citation type="journal article" date="2020" name="Nature">
        <title>Giant virus diversity and host interactions through global metagenomics.</title>
        <authorList>
            <person name="Schulz F."/>
            <person name="Roux S."/>
            <person name="Paez-Espino D."/>
            <person name="Jungbluth S."/>
            <person name="Walsh D.A."/>
            <person name="Denef V.J."/>
            <person name="McMahon K.D."/>
            <person name="Konstantinidis K.T."/>
            <person name="Eloe-Fadrosh E.A."/>
            <person name="Kyrpides N.C."/>
            <person name="Woyke T."/>
        </authorList>
    </citation>
    <scope>NUCLEOTIDE SEQUENCE</scope>
    <source>
        <strain evidence="1">GVMAG-M-3300023174-130</strain>
    </source>
</reference>
<dbReference type="AlphaFoldDB" id="A0A6C0D9J3"/>
<organism evidence="1">
    <name type="scientific">viral metagenome</name>
    <dbReference type="NCBI Taxonomy" id="1070528"/>
    <lineage>
        <taxon>unclassified sequences</taxon>
        <taxon>metagenomes</taxon>
        <taxon>organismal metagenomes</taxon>
    </lineage>
</organism>
<dbReference type="EMBL" id="MN739556">
    <property type="protein sequence ID" value="QHT13022.1"/>
    <property type="molecule type" value="Genomic_DNA"/>
</dbReference>
<accession>A0A6C0D9J3</accession>
<sequence>MIQPCKGPVNKILEKNEVKLEDLVVGEKYLLEYYQYHINNTIKFYGEYIRQEMNISPYVITYFKTDEWIYPLMIHETLTRYYIPVTDKIKQNSLERQAFAQCINKLVIERKNENSQKAWRSSKNKTNVGYDLVKMYYISN</sequence>
<proteinExistence type="predicted"/>
<name>A0A6C0D9J3_9ZZZZ</name>
<protein>
    <submittedName>
        <fullName evidence="1">Uncharacterized protein</fullName>
    </submittedName>
</protein>
<evidence type="ECO:0000313" key="1">
    <source>
        <dbReference type="EMBL" id="QHT13022.1"/>
    </source>
</evidence>